<dbReference type="EMBL" id="CM045769">
    <property type="protein sequence ID" value="KAI7995396.1"/>
    <property type="molecule type" value="Genomic_DNA"/>
</dbReference>
<sequence>MLWSEHLHLPAGEVLAACPKAHANKKRWLQHSFDLRNHGHTYAHYSQELLIGDLKNSRPEFMTSGA</sequence>
<dbReference type="Proteomes" id="UP001060215">
    <property type="component" value="Chromosome 12"/>
</dbReference>
<protein>
    <submittedName>
        <fullName evidence="1">Uncharacterized protein</fullName>
    </submittedName>
</protein>
<evidence type="ECO:0000313" key="2">
    <source>
        <dbReference type="Proteomes" id="UP001060215"/>
    </source>
</evidence>
<evidence type="ECO:0000313" key="1">
    <source>
        <dbReference type="EMBL" id="KAI7995396.1"/>
    </source>
</evidence>
<proteinExistence type="predicted"/>
<reference evidence="1 2" key="1">
    <citation type="journal article" date="2022" name="Plant J.">
        <title>Chromosome-level genome of Camellia lanceoleosa provides a valuable resource for understanding genome evolution and self-incompatibility.</title>
        <authorList>
            <person name="Gong W."/>
            <person name="Xiao S."/>
            <person name="Wang L."/>
            <person name="Liao Z."/>
            <person name="Chang Y."/>
            <person name="Mo W."/>
            <person name="Hu G."/>
            <person name="Li W."/>
            <person name="Zhao G."/>
            <person name="Zhu H."/>
            <person name="Hu X."/>
            <person name="Ji K."/>
            <person name="Xiang X."/>
            <person name="Song Q."/>
            <person name="Yuan D."/>
            <person name="Jin S."/>
            <person name="Zhang L."/>
        </authorList>
    </citation>
    <scope>NUCLEOTIDE SEQUENCE [LARGE SCALE GENOMIC DNA]</scope>
    <source>
        <strain evidence="1">SQ_2022a</strain>
    </source>
</reference>
<organism evidence="1 2">
    <name type="scientific">Camellia lanceoleosa</name>
    <dbReference type="NCBI Taxonomy" id="1840588"/>
    <lineage>
        <taxon>Eukaryota</taxon>
        <taxon>Viridiplantae</taxon>
        <taxon>Streptophyta</taxon>
        <taxon>Embryophyta</taxon>
        <taxon>Tracheophyta</taxon>
        <taxon>Spermatophyta</taxon>
        <taxon>Magnoliopsida</taxon>
        <taxon>eudicotyledons</taxon>
        <taxon>Gunneridae</taxon>
        <taxon>Pentapetalae</taxon>
        <taxon>asterids</taxon>
        <taxon>Ericales</taxon>
        <taxon>Theaceae</taxon>
        <taxon>Camellia</taxon>
    </lineage>
</organism>
<comment type="caution">
    <text evidence="1">The sequence shown here is derived from an EMBL/GenBank/DDBJ whole genome shotgun (WGS) entry which is preliminary data.</text>
</comment>
<keyword evidence="2" id="KW-1185">Reference proteome</keyword>
<accession>A0ACC0G2S8</accession>
<name>A0ACC0G2S8_9ERIC</name>
<gene>
    <name evidence="1" type="ORF">LOK49_LG11G02032</name>
</gene>